<evidence type="ECO:0000313" key="2">
    <source>
        <dbReference type="Proteomes" id="UP000325440"/>
    </source>
</evidence>
<proteinExistence type="predicted"/>
<dbReference type="InterPro" id="IPR011989">
    <property type="entry name" value="ARM-like"/>
</dbReference>
<dbReference type="InterPro" id="IPR016024">
    <property type="entry name" value="ARM-type_fold"/>
</dbReference>
<organism evidence="1 2">
    <name type="scientific">Cinara cedri</name>
    <dbReference type="NCBI Taxonomy" id="506608"/>
    <lineage>
        <taxon>Eukaryota</taxon>
        <taxon>Metazoa</taxon>
        <taxon>Ecdysozoa</taxon>
        <taxon>Arthropoda</taxon>
        <taxon>Hexapoda</taxon>
        <taxon>Insecta</taxon>
        <taxon>Pterygota</taxon>
        <taxon>Neoptera</taxon>
        <taxon>Paraneoptera</taxon>
        <taxon>Hemiptera</taxon>
        <taxon>Sternorrhyncha</taxon>
        <taxon>Aphidomorpha</taxon>
        <taxon>Aphidoidea</taxon>
        <taxon>Aphididae</taxon>
        <taxon>Lachninae</taxon>
        <taxon>Cinara</taxon>
    </lineage>
</organism>
<evidence type="ECO:0000313" key="1">
    <source>
        <dbReference type="EMBL" id="VVC33072.1"/>
    </source>
</evidence>
<dbReference type="Proteomes" id="UP000325440">
    <property type="component" value="Unassembled WGS sequence"/>
</dbReference>
<accession>A0A5E4MLG3</accession>
<dbReference type="EMBL" id="CABPRJ010000963">
    <property type="protein sequence ID" value="VVC33072.1"/>
    <property type="molecule type" value="Genomic_DNA"/>
</dbReference>
<dbReference type="Gene3D" id="1.25.10.10">
    <property type="entry name" value="Leucine-rich Repeat Variant"/>
    <property type="match status" value="1"/>
</dbReference>
<dbReference type="AlphaFoldDB" id="A0A5E4MLG3"/>
<gene>
    <name evidence="1" type="ORF">CINCED_3A000732</name>
</gene>
<dbReference type="SUPFAM" id="SSF48371">
    <property type="entry name" value="ARM repeat"/>
    <property type="match status" value="1"/>
</dbReference>
<dbReference type="PANTHER" id="PTHR16356:SF1">
    <property type="entry name" value="TRANSMEMBRANE AND COILED-COIL DOMAIN-CONTAINING PROTEIN 6"/>
    <property type="match status" value="1"/>
</dbReference>
<protein>
    <submittedName>
        <fullName evidence="1">Armadillo-type fold,Armadillo-like helical</fullName>
    </submittedName>
</protein>
<name>A0A5E4MLG3_9HEMI</name>
<reference evidence="1 2" key="1">
    <citation type="submission" date="2019-08" db="EMBL/GenBank/DDBJ databases">
        <authorList>
            <person name="Alioto T."/>
            <person name="Alioto T."/>
            <person name="Gomez Garrido J."/>
        </authorList>
    </citation>
    <scope>NUCLEOTIDE SEQUENCE [LARGE SCALE GENOMIC DNA]</scope>
</reference>
<dbReference type="PANTHER" id="PTHR16356">
    <property type="entry name" value="TRANSMEMBRANE AND COILED-COIL DOMAIN-CONTAINING PROTEIN 6 TMCO6"/>
    <property type="match status" value="1"/>
</dbReference>
<keyword evidence="2" id="KW-1185">Reference proteome</keyword>
<dbReference type="OrthoDB" id="21522at2759"/>
<sequence length="358" mass="41051">MNSTSTVRVKEKIRFDINFHREQNKRILLNSRRGVIDEGDQNDVFTIEDMQNVALEIVRKKPRITVNDFKLLKHGLLNGQEFILAFCHTHGAVDSLLHCASSKNEAVKLVAIECFCNMALGNKKTCIKLANLITPYFMVYINSFNFNISSVSIWTLGNLSGSDEDSCRLLQNQNLFGALIDRLKSSTCDEVILNTFYALKLFLKTYIYHLKNEELNELLHICLERLNSWNESFWIVYQISCRQDCAMLDQNLIKRLFLCIHTDEDMLDIKCIVSIIRTFGNIIAMDNSGNSANEFIIGLHNEGSVIRNILIKNRHINLNNECAWLLGNVYNVLKFTENEINSSSATNNFSDICNYLIV</sequence>